<proteinExistence type="predicted"/>
<reference evidence="1 2" key="1">
    <citation type="submission" date="2019-11" db="EMBL/GenBank/DDBJ databases">
        <title>Comparative genomics of hydrocarbon-degrading Desulfosarcina strains.</title>
        <authorList>
            <person name="Watanabe M."/>
            <person name="Kojima H."/>
            <person name="Fukui M."/>
        </authorList>
    </citation>
    <scope>NUCLEOTIDE SEQUENCE [LARGE SCALE GENOMIC DNA]</scope>
    <source>
        <strain evidence="1 2">PP31</strain>
    </source>
</reference>
<dbReference type="EMBL" id="AP021875">
    <property type="protein sequence ID" value="BBO78663.1"/>
    <property type="molecule type" value="Genomic_DNA"/>
</dbReference>
<name>A0A5K7ZG29_9BACT</name>
<gene>
    <name evidence="1" type="ORF">DSCW_60800</name>
</gene>
<protein>
    <submittedName>
        <fullName evidence="1">Uncharacterized protein</fullName>
    </submittedName>
</protein>
<sequence length="59" mass="6506">MNNHMAARIGDDFLESEKRESLSRKKDRADVIFLGEDEIGLLDIVLMDAISTNNGAVNG</sequence>
<dbReference type="Proteomes" id="UP000427769">
    <property type="component" value="Chromosome"/>
</dbReference>
<evidence type="ECO:0000313" key="1">
    <source>
        <dbReference type="EMBL" id="BBO78663.1"/>
    </source>
</evidence>
<evidence type="ECO:0000313" key="2">
    <source>
        <dbReference type="Proteomes" id="UP000427769"/>
    </source>
</evidence>
<accession>A0A5K7ZG29</accession>
<organism evidence="1 2">
    <name type="scientific">Desulfosarcina widdelii</name>
    <dbReference type="NCBI Taxonomy" id="947919"/>
    <lineage>
        <taxon>Bacteria</taxon>
        <taxon>Pseudomonadati</taxon>
        <taxon>Thermodesulfobacteriota</taxon>
        <taxon>Desulfobacteria</taxon>
        <taxon>Desulfobacterales</taxon>
        <taxon>Desulfosarcinaceae</taxon>
        <taxon>Desulfosarcina</taxon>
    </lineage>
</organism>
<dbReference type="KEGG" id="dwd:DSCW_60800"/>
<dbReference type="AlphaFoldDB" id="A0A5K7ZG29"/>
<keyword evidence="2" id="KW-1185">Reference proteome</keyword>